<proteinExistence type="predicted"/>
<evidence type="ECO:0000313" key="2">
    <source>
        <dbReference type="EMBL" id="KAB2618015.1"/>
    </source>
</evidence>
<protein>
    <submittedName>
        <fullName evidence="2">Uncharacterized protein</fullName>
    </submittedName>
</protein>
<accession>A0A5N5GQZ2</accession>
<keyword evidence="3" id="KW-1185">Reference proteome</keyword>
<dbReference type="Proteomes" id="UP000327157">
    <property type="component" value="Chromosome 15"/>
</dbReference>
<organism evidence="2 3">
    <name type="scientific">Pyrus ussuriensis x Pyrus communis</name>
    <dbReference type="NCBI Taxonomy" id="2448454"/>
    <lineage>
        <taxon>Eukaryota</taxon>
        <taxon>Viridiplantae</taxon>
        <taxon>Streptophyta</taxon>
        <taxon>Embryophyta</taxon>
        <taxon>Tracheophyta</taxon>
        <taxon>Spermatophyta</taxon>
        <taxon>Magnoliopsida</taxon>
        <taxon>eudicotyledons</taxon>
        <taxon>Gunneridae</taxon>
        <taxon>Pentapetalae</taxon>
        <taxon>rosids</taxon>
        <taxon>fabids</taxon>
        <taxon>Rosales</taxon>
        <taxon>Rosaceae</taxon>
        <taxon>Amygdaloideae</taxon>
        <taxon>Maleae</taxon>
        <taxon>Pyrus</taxon>
    </lineage>
</organism>
<dbReference type="OrthoDB" id="1152483at2759"/>
<dbReference type="AlphaFoldDB" id="A0A5N5GQZ2"/>
<dbReference type="EMBL" id="SMOL01000401">
    <property type="protein sequence ID" value="KAB2618015.1"/>
    <property type="molecule type" value="Genomic_DNA"/>
</dbReference>
<evidence type="ECO:0000313" key="3">
    <source>
        <dbReference type="Proteomes" id="UP000327157"/>
    </source>
</evidence>
<comment type="caution">
    <text evidence="2">The sequence shown here is derived from an EMBL/GenBank/DDBJ whole genome shotgun (WGS) entry which is preliminary data.</text>
</comment>
<gene>
    <name evidence="2" type="ORF">D8674_013884</name>
</gene>
<reference evidence="2 3" key="1">
    <citation type="submission" date="2019-09" db="EMBL/GenBank/DDBJ databases">
        <authorList>
            <person name="Ou C."/>
        </authorList>
    </citation>
    <scope>NUCLEOTIDE SEQUENCE [LARGE SCALE GENOMIC DNA]</scope>
    <source>
        <strain evidence="2">S2</strain>
        <tissue evidence="2">Leaf</tissue>
    </source>
</reference>
<feature type="region of interest" description="Disordered" evidence="1">
    <location>
        <begin position="569"/>
        <end position="598"/>
    </location>
</feature>
<reference evidence="2 3" key="3">
    <citation type="submission" date="2019-11" db="EMBL/GenBank/DDBJ databases">
        <title>A de novo genome assembly of a pear dwarfing rootstock.</title>
        <authorList>
            <person name="Wang F."/>
            <person name="Wang J."/>
            <person name="Li S."/>
            <person name="Zhang Y."/>
            <person name="Fang M."/>
            <person name="Ma L."/>
            <person name="Zhao Y."/>
            <person name="Jiang S."/>
        </authorList>
    </citation>
    <scope>NUCLEOTIDE SEQUENCE [LARGE SCALE GENOMIC DNA]</scope>
    <source>
        <strain evidence="2">S2</strain>
        <tissue evidence="2">Leaf</tissue>
    </source>
</reference>
<reference evidence="3" key="2">
    <citation type="submission" date="2019-10" db="EMBL/GenBank/DDBJ databases">
        <title>A de novo genome assembly of a pear dwarfing rootstock.</title>
        <authorList>
            <person name="Wang F."/>
            <person name="Wang J."/>
            <person name="Li S."/>
            <person name="Zhang Y."/>
            <person name="Fang M."/>
            <person name="Ma L."/>
            <person name="Zhao Y."/>
            <person name="Jiang S."/>
        </authorList>
    </citation>
    <scope>NUCLEOTIDE SEQUENCE [LARGE SCALE GENOMIC DNA]</scope>
</reference>
<name>A0A5N5GQZ2_9ROSA</name>
<feature type="compositionally biased region" description="Low complexity" evidence="1">
    <location>
        <begin position="583"/>
        <end position="598"/>
    </location>
</feature>
<feature type="compositionally biased region" description="Gly residues" evidence="1">
    <location>
        <begin position="569"/>
        <end position="582"/>
    </location>
</feature>
<sequence length="598" mass="69452">MSSDRVAADAAELLFDQLQKMEDVLNKLVYQGVPVLELLPEESEEDLRVRSFTELFKKLPFHEHDLFLSKVVKKFKRERQFGELISWSCTQLDSNEQPEVIGKIVNSIGRFSQLSRDYTDYVHKVLAPCMEEHRKKRKDKQKTAEEKTSSDWQSRFAEFYLGFSIVWFKGQSVDNQRWLIEHPNSSRSVKGTVSRIIDQILRGESEEDFRLRKFSELLCTKALPFGIQARLVDTVEKELHERTSLPRGTNLRTEVSGHAASELISHLLTFGFNLPSATDQQQKIEEISRKAGGKVEIIERLVEESEKDFRIRTFTSQVHKVTFFTLADLLFEVSNKYFCERKLHDLTLLFEQLGSNDRKNLIEQLFDWLMETYYSSKYIKGVIMEKFSNGSEEDFRLRRFIKFCITHPSLWDRNEVAKWDLTSMLQTSCNRERKQIKHDGMSVSHNNFSSRYAEFYLGLSIIWFKTRCTNEQRNPIQLGEAEEGDTIQKLRGENEEDFRLRRFIKSFKQLQVSSQEYIVKYILKTLLDNILEYCKFVPSAEVAYAFTYRFEEALPFVHEFMKVKTPNLRGGGGGATAQGGGATAITQGSQGTSQQSGR</sequence>
<evidence type="ECO:0000256" key="1">
    <source>
        <dbReference type="SAM" id="MobiDB-lite"/>
    </source>
</evidence>